<reference evidence="2 3" key="1">
    <citation type="submission" date="2016-11" db="EMBL/GenBank/DDBJ databases">
        <authorList>
            <person name="Jaros S."/>
            <person name="Januszkiewicz K."/>
            <person name="Wedrychowicz H."/>
        </authorList>
    </citation>
    <scope>NUCLEOTIDE SEQUENCE [LARGE SCALE GENOMIC DNA]</scope>
    <source>
        <strain evidence="2 3">DSM 2631</strain>
    </source>
</reference>
<organism evidence="2 3">
    <name type="scientific">Clostridium fallax</name>
    <dbReference type="NCBI Taxonomy" id="1533"/>
    <lineage>
        <taxon>Bacteria</taxon>
        <taxon>Bacillati</taxon>
        <taxon>Bacillota</taxon>
        <taxon>Clostridia</taxon>
        <taxon>Eubacteriales</taxon>
        <taxon>Clostridiaceae</taxon>
        <taxon>Clostridium</taxon>
    </lineage>
</organism>
<dbReference type="SUPFAM" id="SSF53474">
    <property type="entry name" value="alpha/beta-Hydrolases"/>
    <property type="match status" value="1"/>
</dbReference>
<evidence type="ECO:0000313" key="2">
    <source>
        <dbReference type="EMBL" id="SHE85511.1"/>
    </source>
</evidence>
<dbReference type="STRING" id="1533.SAMN05443638_11451"/>
<dbReference type="InterPro" id="IPR029058">
    <property type="entry name" value="AB_hydrolase_fold"/>
</dbReference>
<dbReference type="InterPro" id="IPR051044">
    <property type="entry name" value="MAG_DAG_Lipase"/>
</dbReference>
<dbReference type="PANTHER" id="PTHR11614">
    <property type="entry name" value="PHOSPHOLIPASE-RELATED"/>
    <property type="match status" value="1"/>
</dbReference>
<keyword evidence="3" id="KW-1185">Reference proteome</keyword>
<keyword evidence="2" id="KW-0378">Hydrolase</keyword>
<dbReference type="OrthoDB" id="9806902at2"/>
<dbReference type="AlphaFoldDB" id="A0A1M4WW51"/>
<dbReference type="Proteomes" id="UP000184035">
    <property type="component" value="Unassembled WGS sequence"/>
</dbReference>
<feature type="domain" description="Serine aminopeptidase S33" evidence="1">
    <location>
        <begin position="27"/>
        <end position="289"/>
    </location>
</feature>
<dbReference type="Pfam" id="PF12146">
    <property type="entry name" value="Hydrolase_4"/>
    <property type="match status" value="1"/>
</dbReference>
<dbReference type="InterPro" id="IPR022742">
    <property type="entry name" value="Hydrolase_4"/>
</dbReference>
<proteinExistence type="predicted"/>
<sequence>MRKNFKFKDKEDLEINCYKWTPDNDIEMKGVIQLVHGMAENITRYDYFAEKLCKDGYIVYGHDHRGHGFTAKKNLLGYIADDDGFNWMLNDIKELTDIIKEENKDLPIILFGHSMGSFLSQRYIELYGSEIKAVILSGTNGKPSPLVKLGKAIAKFEMNRKGRKNISSKLEKLSFGSFNKHFNPVRTSYDWICSVDEEVDKYIDNKYCGFTCTSSFYYDLFNGFEDIHNKKNLNKIPKNLPIYIFAGEEDPVGNFGKGILNLYNIYKDLEIKDVEFKLYKNGRHEMLNEYNKDQVIEDILSWLKSRVY</sequence>
<gene>
    <name evidence="2" type="ORF">SAMN05443638_11451</name>
</gene>
<dbReference type="RefSeq" id="WP_072896186.1">
    <property type="nucleotide sequence ID" value="NZ_FQVM01000014.1"/>
</dbReference>
<evidence type="ECO:0000259" key="1">
    <source>
        <dbReference type="Pfam" id="PF12146"/>
    </source>
</evidence>
<dbReference type="EMBL" id="FQVM01000014">
    <property type="protein sequence ID" value="SHE85511.1"/>
    <property type="molecule type" value="Genomic_DNA"/>
</dbReference>
<protein>
    <submittedName>
        <fullName evidence="2">Lysophospholipase, alpha-beta hydrolase superfamily</fullName>
    </submittedName>
</protein>
<dbReference type="GO" id="GO:0016787">
    <property type="term" value="F:hydrolase activity"/>
    <property type="evidence" value="ECO:0007669"/>
    <property type="project" value="UniProtKB-KW"/>
</dbReference>
<evidence type="ECO:0000313" key="3">
    <source>
        <dbReference type="Proteomes" id="UP000184035"/>
    </source>
</evidence>
<name>A0A1M4WW51_9CLOT</name>
<dbReference type="Gene3D" id="3.40.50.1820">
    <property type="entry name" value="alpha/beta hydrolase"/>
    <property type="match status" value="1"/>
</dbReference>
<accession>A0A1M4WW51</accession>